<evidence type="ECO:0000259" key="8">
    <source>
        <dbReference type="Pfam" id="PF14363"/>
    </source>
</evidence>
<feature type="region of interest" description="Disordered" evidence="4">
    <location>
        <begin position="482"/>
        <end position="520"/>
    </location>
</feature>
<keyword evidence="10" id="KW-1185">Reference proteome</keyword>
<dbReference type="InterPro" id="IPR025753">
    <property type="entry name" value="AAA_N_dom"/>
</dbReference>
<dbReference type="Proteomes" id="UP001374535">
    <property type="component" value="Chromosome 4"/>
</dbReference>
<name>A0AAQ3NR97_VIGMU</name>
<evidence type="ECO:0000259" key="7">
    <source>
        <dbReference type="Pfam" id="PF03732"/>
    </source>
</evidence>
<dbReference type="GO" id="GO:0016887">
    <property type="term" value="F:ATP hydrolysis activity"/>
    <property type="evidence" value="ECO:0007669"/>
    <property type="project" value="InterPro"/>
</dbReference>
<evidence type="ECO:0000313" key="9">
    <source>
        <dbReference type="EMBL" id="WVZ13506.1"/>
    </source>
</evidence>
<keyword evidence="5" id="KW-1133">Transmembrane helix</keyword>
<evidence type="ECO:0000256" key="3">
    <source>
        <dbReference type="ARBA" id="ARBA00022842"/>
    </source>
</evidence>
<dbReference type="Gene3D" id="3.40.50.300">
    <property type="entry name" value="P-loop containing nucleotide triphosphate hydrolases"/>
    <property type="match status" value="1"/>
</dbReference>
<dbReference type="InterPro" id="IPR050747">
    <property type="entry name" value="Mitochondrial_chaperone_BCS1"/>
</dbReference>
<dbReference type="Pfam" id="PF03732">
    <property type="entry name" value="Retrotrans_gag"/>
    <property type="match status" value="1"/>
</dbReference>
<dbReference type="InterPro" id="IPR005162">
    <property type="entry name" value="Retrotrans_gag_dom"/>
</dbReference>
<evidence type="ECO:0000313" key="10">
    <source>
        <dbReference type="Proteomes" id="UP001374535"/>
    </source>
</evidence>
<proteinExistence type="predicted"/>
<feature type="domain" description="ATPase AAA-type core" evidence="6">
    <location>
        <begin position="223"/>
        <end position="254"/>
    </location>
</feature>
<feature type="domain" description="Retrotransposon gag" evidence="7">
    <location>
        <begin position="356"/>
        <end position="447"/>
    </location>
</feature>
<accession>A0AAQ3NR97</accession>
<organism evidence="9 10">
    <name type="scientific">Vigna mungo</name>
    <name type="common">Black gram</name>
    <name type="synonym">Phaseolus mungo</name>
    <dbReference type="NCBI Taxonomy" id="3915"/>
    <lineage>
        <taxon>Eukaryota</taxon>
        <taxon>Viridiplantae</taxon>
        <taxon>Streptophyta</taxon>
        <taxon>Embryophyta</taxon>
        <taxon>Tracheophyta</taxon>
        <taxon>Spermatophyta</taxon>
        <taxon>Magnoliopsida</taxon>
        <taxon>eudicotyledons</taxon>
        <taxon>Gunneridae</taxon>
        <taxon>Pentapetalae</taxon>
        <taxon>rosids</taxon>
        <taxon>fabids</taxon>
        <taxon>Fabales</taxon>
        <taxon>Fabaceae</taxon>
        <taxon>Papilionoideae</taxon>
        <taxon>50 kb inversion clade</taxon>
        <taxon>NPAAA clade</taxon>
        <taxon>indigoferoid/millettioid clade</taxon>
        <taxon>Phaseoleae</taxon>
        <taxon>Vigna</taxon>
    </lineage>
</organism>
<evidence type="ECO:0000256" key="5">
    <source>
        <dbReference type="SAM" id="Phobius"/>
    </source>
</evidence>
<dbReference type="AlphaFoldDB" id="A0AAQ3NR97"/>
<feature type="transmembrane region" description="Helical" evidence="5">
    <location>
        <begin position="12"/>
        <end position="30"/>
    </location>
</feature>
<dbReference type="SUPFAM" id="SSF52540">
    <property type="entry name" value="P-loop containing nucleoside triphosphate hydrolases"/>
    <property type="match status" value="2"/>
</dbReference>
<comment type="cofactor">
    <cofactor evidence="1">
        <name>Mg(2+)</name>
        <dbReference type="ChEBI" id="CHEBI:18420"/>
    </cofactor>
</comment>
<keyword evidence="5" id="KW-0472">Membrane</keyword>
<dbReference type="Pfam" id="PF00004">
    <property type="entry name" value="AAA"/>
    <property type="match status" value="1"/>
</dbReference>
<keyword evidence="2" id="KW-0378">Hydrolase</keyword>
<dbReference type="GO" id="GO:0005524">
    <property type="term" value="F:ATP binding"/>
    <property type="evidence" value="ECO:0007669"/>
    <property type="project" value="InterPro"/>
</dbReference>
<dbReference type="EMBL" id="CP144697">
    <property type="protein sequence ID" value="WVZ13506.1"/>
    <property type="molecule type" value="Genomic_DNA"/>
</dbReference>
<evidence type="ECO:0000256" key="2">
    <source>
        <dbReference type="ARBA" id="ARBA00022801"/>
    </source>
</evidence>
<dbReference type="PANTHER" id="PTHR23070">
    <property type="entry name" value="BCS1 AAA-TYPE ATPASE"/>
    <property type="match status" value="1"/>
</dbReference>
<feature type="domain" description="AAA-type ATPase N-terminal" evidence="8">
    <location>
        <begin position="30"/>
        <end position="127"/>
    </location>
</feature>
<gene>
    <name evidence="9" type="ORF">V8G54_011072</name>
</gene>
<dbReference type="InterPro" id="IPR027417">
    <property type="entry name" value="P-loop_NTPase"/>
</dbReference>
<reference evidence="9 10" key="1">
    <citation type="journal article" date="2023" name="Life. Sci Alliance">
        <title>Evolutionary insights into 3D genome organization and epigenetic landscape of Vigna mungo.</title>
        <authorList>
            <person name="Junaid A."/>
            <person name="Singh B."/>
            <person name="Bhatia S."/>
        </authorList>
    </citation>
    <scope>NUCLEOTIDE SEQUENCE [LARGE SCALE GENOMIC DNA]</scope>
    <source>
        <strain evidence="9">Urdbean</strain>
    </source>
</reference>
<keyword evidence="3" id="KW-0460">Magnesium</keyword>
<evidence type="ECO:0000256" key="4">
    <source>
        <dbReference type="SAM" id="MobiDB-lite"/>
    </source>
</evidence>
<sequence>MSNSTYQTWTQAGSFMASVMFIYAMFMRLVPSTLQARVRRYTNKFTTFVYPYIRITFHEFTGERLIKSEAYTAIQTYLSEHSSQNASRLRGEVIKVKDTHTPVVLSMDDNEEIVQEFQGVKLWWGSYKTTPKRYSFSVYRSSDEKRFYKLTFHKRHRTLITQTYLKHVLEEAKAIETKNRKLKLYTNSSTSPKEKEGIMNDLVKFKSGKSYYAKIGKAWKRGYLLYGPPGTGKSTMIAAMANFMNYDVYDLSFICFRSVMTFEFSFLSDHTDSAFGYTQRSVLSLLFKDVTETRSSNILDICQQDWSIESFLQHHPAKFSGNCNPDEAEQWFEDIERIFNAKKCSEENRLIYSEYLLTGEANHWWDHTKMLLKESNTPISWVVFKQKFYAEYFPDSVRFAKEVEFLELTQGNVSVSDYAARFKHLRRFYTMETNEEWLCRKFENGLRGDIKLLVVGLCIRNFPVLVERARILERTKKEVVRERRTSKESVSSGRTQHARFSPSEPNGQPSRPPVPFGHSAQQGPVRCYNCGGTHLRSAGKLVLDKGMLRSFNKREEDES</sequence>
<protein>
    <submittedName>
        <fullName evidence="9">Uncharacterized protein</fullName>
    </submittedName>
</protein>
<evidence type="ECO:0000256" key="1">
    <source>
        <dbReference type="ARBA" id="ARBA00001946"/>
    </source>
</evidence>
<dbReference type="Pfam" id="PF14363">
    <property type="entry name" value="AAA_assoc"/>
    <property type="match status" value="1"/>
</dbReference>
<dbReference type="InterPro" id="IPR003959">
    <property type="entry name" value="ATPase_AAA_core"/>
</dbReference>
<evidence type="ECO:0000259" key="6">
    <source>
        <dbReference type="Pfam" id="PF00004"/>
    </source>
</evidence>
<keyword evidence="5" id="KW-0812">Transmembrane</keyword>